<organism evidence="2 3">
    <name type="scientific">Neonectria punicea</name>
    <dbReference type="NCBI Taxonomy" id="979145"/>
    <lineage>
        <taxon>Eukaryota</taxon>
        <taxon>Fungi</taxon>
        <taxon>Dikarya</taxon>
        <taxon>Ascomycota</taxon>
        <taxon>Pezizomycotina</taxon>
        <taxon>Sordariomycetes</taxon>
        <taxon>Hypocreomycetidae</taxon>
        <taxon>Hypocreales</taxon>
        <taxon>Nectriaceae</taxon>
        <taxon>Neonectria</taxon>
    </lineage>
</organism>
<feature type="transmembrane region" description="Helical" evidence="1">
    <location>
        <begin position="543"/>
        <end position="566"/>
    </location>
</feature>
<keyword evidence="3" id="KW-1185">Reference proteome</keyword>
<keyword evidence="1" id="KW-0472">Membrane</keyword>
<dbReference type="Proteomes" id="UP001498476">
    <property type="component" value="Unassembled WGS sequence"/>
</dbReference>
<protein>
    <submittedName>
        <fullName evidence="2">Uncharacterized protein</fullName>
    </submittedName>
</protein>
<comment type="caution">
    <text evidence="2">The sequence shown here is derived from an EMBL/GenBank/DDBJ whole genome shotgun (WGS) entry which is preliminary data.</text>
</comment>
<proteinExistence type="predicted"/>
<sequence>MSFLKTTTTATVSETNDSRQNLLQWPQRPPRAGRISNPCDIILNTCSILLVLLIVVYIIFLCVYNGHDTNGIEGVASFLRQFSTLSPTAMPILFAFIVGRAIRTVAHWRLHHGERIGVLDLLYGSTTVISTITTIFDYGEFGLFAPLLIVVWTLSPLGAQSALRVLSFRPGATLSFQKLSYFNMSTPFPDTFVGASYGTYCAPVIALFLSSLGAPDSTKLSSLDTWGNIKVPYLEVLPDYKGPTSKDWVSINQHENGTNAPTYSSLIGLPMAGIPENDNTTFTIETSYLTFDCDSLTMVDDYLKASREISENSECTPKGNATCAMRMSWGYTATIPFPEGWTNDSTPRCDDPNPNARQFLYLDWSSTYNGTYATCLVQTSYVELQVECVGWDCVSTAIRPSLLETNPNPNNTYFDRQCERLGDVFSPFMQLLSQATKMQTTSSNSPSIIQSYLYNPSQVFNATALYSQPGLYTLDKSLFSLRLTQVINTYWMATAGSNALFLGHPSSYKSLMPSIKSGALDTMFFSTSNATISTAVVKIHTDFGWLVPLIISTLLMWTASMVTMAVDLQLGIPKMLMNLTSMTRGNPNFNLPPGGGGLTDETRGKLIRDIRVRFGRVEGNDPDDLVVGACIENGGTVAVAIKHKSSIQDNVI</sequence>
<keyword evidence="1" id="KW-0812">Transmembrane</keyword>
<gene>
    <name evidence="2" type="ORF">QQX98_005170</name>
</gene>
<dbReference type="EMBL" id="JAZAVJ010000068">
    <property type="protein sequence ID" value="KAK7416466.1"/>
    <property type="molecule type" value="Genomic_DNA"/>
</dbReference>
<feature type="transmembrane region" description="Helical" evidence="1">
    <location>
        <begin position="142"/>
        <end position="159"/>
    </location>
</feature>
<name>A0ABR1H5W3_9HYPO</name>
<feature type="transmembrane region" description="Helical" evidence="1">
    <location>
        <begin position="41"/>
        <end position="66"/>
    </location>
</feature>
<evidence type="ECO:0000256" key="1">
    <source>
        <dbReference type="SAM" id="Phobius"/>
    </source>
</evidence>
<reference evidence="2 3" key="1">
    <citation type="journal article" date="2025" name="Microbiol. Resour. Announc.">
        <title>Draft genome sequences for Neonectria magnoliae and Neonectria punicea, canker pathogens of Liriodendron tulipifera and Acer saccharum in West Virginia.</title>
        <authorList>
            <person name="Petronek H.M."/>
            <person name="Kasson M.T."/>
            <person name="Metheny A.M."/>
            <person name="Stauder C.M."/>
            <person name="Lovett B."/>
            <person name="Lynch S.C."/>
            <person name="Garnas J.R."/>
            <person name="Kasson L.R."/>
            <person name="Stajich J.E."/>
        </authorList>
    </citation>
    <scope>NUCLEOTIDE SEQUENCE [LARGE SCALE GENOMIC DNA]</scope>
    <source>
        <strain evidence="2 3">NRRL 64653</strain>
    </source>
</reference>
<evidence type="ECO:0000313" key="2">
    <source>
        <dbReference type="EMBL" id="KAK7416466.1"/>
    </source>
</evidence>
<keyword evidence="1" id="KW-1133">Transmembrane helix</keyword>
<accession>A0ABR1H5W3</accession>
<feature type="transmembrane region" description="Helical" evidence="1">
    <location>
        <begin position="78"/>
        <end position="98"/>
    </location>
</feature>
<evidence type="ECO:0000313" key="3">
    <source>
        <dbReference type="Proteomes" id="UP001498476"/>
    </source>
</evidence>